<protein>
    <submittedName>
        <fullName evidence="4">Glycosyltransferase family 4 protein</fullName>
    </submittedName>
</protein>
<evidence type="ECO:0000313" key="5">
    <source>
        <dbReference type="Proteomes" id="UP001068021"/>
    </source>
</evidence>
<dbReference type="Proteomes" id="UP001068021">
    <property type="component" value="Unassembled WGS sequence"/>
</dbReference>
<proteinExistence type="predicted"/>
<evidence type="ECO:0000259" key="2">
    <source>
        <dbReference type="Pfam" id="PF13439"/>
    </source>
</evidence>
<organism evidence="4">
    <name type="scientific">Methanobacterium veterum</name>
    <dbReference type="NCBI Taxonomy" id="408577"/>
    <lineage>
        <taxon>Archaea</taxon>
        <taxon>Methanobacteriati</taxon>
        <taxon>Methanobacteriota</taxon>
        <taxon>Methanomada group</taxon>
        <taxon>Methanobacteria</taxon>
        <taxon>Methanobacteriales</taxon>
        <taxon>Methanobacteriaceae</taxon>
        <taxon>Methanobacterium</taxon>
    </lineage>
</organism>
<dbReference type="InterPro" id="IPR028098">
    <property type="entry name" value="Glyco_trans_4-like_N"/>
</dbReference>
<evidence type="ECO:0000259" key="1">
    <source>
        <dbReference type="Pfam" id="PF00534"/>
    </source>
</evidence>
<dbReference type="Proteomes" id="UP001074446">
    <property type="component" value="Unassembled WGS sequence"/>
</dbReference>
<name>A0A9E5DPQ5_9EURY</name>
<dbReference type="PANTHER" id="PTHR45947:SF3">
    <property type="entry name" value="SULFOQUINOVOSYL TRANSFERASE SQD2"/>
    <property type="match status" value="1"/>
</dbReference>
<comment type="caution">
    <text evidence="4">The sequence shown here is derived from an EMBL/GenBank/DDBJ whole genome shotgun (WGS) entry which is preliminary data.</text>
</comment>
<dbReference type="GO" id="GO:0016757">
    <property type="term" value="F:glycosyltransferase activity"/>
    <property type="evidence" value="ECO:0007669"/>
    <property type="project" value="InterPro"/>
</dbReference>
<dbReference type="RefSeq" id="WP_084689100.1">
    <property type="nucleotide sequence ID" value="NZ_JAPVER010000018.1"/>
</dbReference>
<dbReference type="InterPro" id="IPR001296">
    <property type="entry name" value="Glyco_trans_1"/>
</dbReference>
<evidence type="ECO:0000313" key="4">
    <source>
        <dbReference type="EMBL" id="MCZ3372673.1"/>
    </source>
</evidence>
<dbReference type="CDD" id="cd03801">
    <property type="entry name" value="GT4_PimA-like"/>
    <property type="match status" value="1"/>
</dbReference>
<accession>A0A9E5DPQ5</accession>
<dbReference type="SUPFAM" id="SSF53756">
    <property type="entry name" value="UDP-Glycosyltransferase/glycogen phosphorylase"/>
    <property type="match status" value="1"/>
</dbReference>
<dbReference type="EMBL" id="JAPVER010000018">
    <property type="protein sequence ID" value="MCZ3364918.1"/>
    <property type="molecule type" value="Genomic_DNA"/>
</dbReference>
<feature type="domain" description="Glycosyl transferase family 1" evidence="1">
    <location>
        <begin position="203"/>
        <end position="370"/>
    </location>
</feature>
<feature type="domain" description="Glycosyltransferase subfamily 4-like N-terminal" evidence="2">
    <location>
        <begin position="20"/>
        <end position="196"/>
    </location>
</feature>
<evidence type="ECO:0000313" key="3">
    <source>
        <dbReference type="EMBL" id="MCZ3364918.1"/>
    </source>
</evidence>
<keyword evidence="5" id="KW-1185">Reference proteome</keyword>
<reference evidence="4" key="1">
    <citation type="submission" date="2022-12" db="EMBL/GenBank/DDBJ databases">
        <title>Reclassification of two methanogenic archaea species isolated from the Kolyma lowland permafrost.</title>
        <authorList>
            <person name="Trubitsyn V.E."/>
            <person name="Rivkina E.M."/>
            <person name="Shcherbakova V.A."/>
        </authorList>
    </citation>
    <scope>NUCLEOTIDE SEQUENCE</scope>
    <source>
        <strain evidence="3">M2</strain>
        <strain evidence="4">MK4</strain>
    </source>
</reference>
<sequence>MKIGVITSAYPEFEDDPHGIFVHRLMREISKHGHEVHILAPYTGEKTKYVLEGVHVERFHYFYPKRFQKLCGRSGMIDNVKEGFLVKLQVLTFLFFNIIHSLKKLKDMDIVHVQWPIPNGLGALFLKKIYEISYINTIHGEEVYLSKQYHTLFALNWFVNNSVKTITNSSATRDSCLEAGIEKDKLDIIPFGVDTAFFKPLKISKNKNIFQILAVGYLIERKGFEYLIHAMKDILKEHSNVQLTIVGSGPLKAKLKNIIKELKLGDNAKIIKNVSDDELLHLYNSSDFFVLPSIVDSQGNTEGLGVVLLEAMACGLPVIGSDTGGIPDIVQDGETGLLVPEKDISGLSKAILNLIENEELREKLAVNGYNKVREKFSWEKIAEDYLKVYKHSKK</sequence>
<dbReference type="PANTHER" id="PTHR45947">
    <property type="entry name" value="SULFOQUINOVOSYL TRANSFERASE SQD2"/>
    <property type="match status" value="1"/>
</dbReference>
<dbReference type="Pfam" id="PF13439">
    <property type="entry name" value="Glyco_transf_4"/>
    <property type="match status" value="1"/>
</dbReference>
<dbReference type="Gene3D" id="3.40.50.2000">
    <property type="entry name" value="Glycogen Phosphorylase B"/>
    <property type="match status" value="2"/>
</dbReference>
<dbReference type="AlphaFoldDB" id="A0A9E5DPQ5"/>
<gene>
    <name evidence="4" type="ORF">O3H35_08505</name>
    <name evidence="3" type="ORF">O3H54_03385</name>
</gene>
<dbReference type="EMBL" id="JAPVES010000030">
    <property type="protein sequence ID" value="MCZ3372673.1"/>
    <property type="molecule type" value="Genomic_DNA"/>
</dbReference>
<dbReference type="InterPro" id="IPR050194">
    <property type="entry name" value="Glycosyltransferase_grp1"/>
</dbReference>
<dbReference type="Pfam" id="PF00534">
    <property type="entry name" value="Glycos_transf_1"/>
    <property type="match status" value="1"/>
</dbReference>